<evidence type="ECO:0000256" key="1">
    <source>
        <dbReference type="SAM" id="MobiDB-lite"/>
    </source>
</evidence>
<dbReference type="HOGENOM" id="CLU_557707_0_0_9"/>
<organism evidence="3 4">
    <name type="scientific">Thermobacillus composti (strain DSM 18247 / JCM 13945 / KWC4)</name>
    <dbReference type="NCBI Taxonomy" id="717605"/>
    <lineage>
        <taxon>Bacteria</taxon>
        <taxon>Bacillati</taxon>
        <taxon>Bacillota</taxon>
        <taxon>Bacilli</taxon>
        <taxon>Bacillales</taxon>
        <taxon>Paenibacillaceae</taxon>
        <taxon>Thermobacillus</taxon>
    </lineage>
</organism>
<dbReference type="STRING" id="717605.Theco_3870"/>
<dbReference type="Proteomes" id="UP000010795">
    <property type="component" value="Chromosome"/>
</dbReference>
<reference evidence="4" key="1">
    <citation type="submission" date="2012-01" db="EMBL/GenBank/DDBJ databases">
        <title>Complete sequence of chromosome of Thermobacillus composti KWC4.</title>
        <authorList>
            <person name="Lucas S."/>
            <person name="Han J."/>
            <person name="Lapidus A."/>
            <person name="Cheng J.-F."/>
            <person name="Goodwin L."/>
            <person name="Pitluck S."/>
            <person name="Peters L."/>
            <person name="Ovchinnikova G."/>
            <person name="Teshima H."/>
            <person name="Detter J.C."/>
            <person name="Han C."/>
            <person name="Tapia R."/>
            <person name="Land M."/>
            <person name="Hauser L."/>
            <person name="Kyrpides N."/>
            <person name="Ivanova N."/>
            <person name="Pagani I."/>
            <person name="Anderson I."/>
            <person name="Woyke T."/>
        </authorList>
    </citation>
    <scope>NUCLEOTIDE SEQUENCE [LARGE SCALE GENOMIC DNA]</scope>
    <source>
        <strain evidence="4">DSM 18247 / JCM 13945 / KWC4</strain>
    </source>
</reference>
<dbReference type="RefSeq" id="WP_015256596.1">
    <property type="nucleotide sequence ID" value="NC_019897.1"/>
</dbReference>
<gene>
    <name evidence="3" type="ordered locus">Theco_3870</name>
</gene>
<dbReference type="EMBL" id="CP003255">
    <property type="protein sequence ID" value="AGA59881.1"/>
    <property type="molecule type" value="Genomic_DNA"/>
</dbReference>
<keyword evidence="2" id="KW-0812">Transmembrane</keyword>
<dbReference type="KEGG" id="tco:Theco_3870"/>
<dbReference type="OrthoDB" id="9803686at2"/>
<dbReference type="eggNOG" id="ENOG502ZEWY">
    <property type="taxonomic scope" value="Bacteria"/>
</dbReference>
<feature type="transmembrane region" description="Helical" evidence="2">
    <location>
        <begin position="20"/>
        <end position="40"/>
    </location>
</feature>
<evidence type="ECO:0000256" key="2">
    <source>
        <dbReference type="SAM" id="Phobius"/>
    </source>
</evidence>
<accession>L0EJG7</accession>
<keyword evidence="2" id="KW-1133">Transmembrane helix</keyword>
<evidence type="ECO:0000313" key="3">
    <source>
        <dbReference type="EMBL" id="AGA59881.1"/>
    </source>
</evidence>
<keyword evidence="2" id="KW-0472">Membrane</keyword>
<feature type="region of interest" description="Disordered" evidence="1">
    <location>
        <begin position="458"/>
        <end position="489"/>
    </location>
</feature>
<protein>
    <submittedName>
        <fullName evidence="3">Uncharacterized protein</fullName>
    </submittedName>
</protein>
<sequence length="489" mass="52598">MTGGWISRVKNERGAAAFTYVFMLVLLLAVVVPLILTLLANSALDVLTSRNERLAERLALGGMESVFAYLRDYAEDSGVDRGAYLEDYPGFVEWSYETPENVPVRYKAEISPKAQGRYIVTVEVEAGAGAAKRKKTVEYLFAPTMGTADPHVVTDDSQRMVVPAGNGTMYVGGSYDEPSILNVDPTNLEQLSEAIGAAIAYYQENAYDDYGGWIDAYLPIAAQAACTGNCVSDPVWENWAANMPDPPVLRIPSDNYWDAVDVTFGSPSNPVVLILENKPTFNNLTMTVYGTVLFPQGVTSNGFNLTVYGNIAFGASISPTTVFNVTTHKLNGEGGNFYVLGEFTPTNAPNLNIAGDFYADYVRLSNASRINIGGKMIVESELRFQNTMVEFNIGQDLLIGSLYTCCTNRIDTGGDLLIEGSITRQNPLEFHSGGYIGVGGNIAAAPWHPIYVESGGGTTSLIVPQDPEDEDEGGGGGGSPGSWNPVRVG</sequence>
<keyword evidence="4" id="KW-1185">Reference proteome</keyword>
<dbReference type="AlphaFoldDB" id="L0EJG7"/>
<proteinExistence type="predicted"/>
<name>L0EJG7_THECK</name>
<evidence type="ECO:0000313" key="4">
    <source>
        <dbReference type="Proteomes" id="UP000010795"/>
    </source>
</evidence>